<sequence>ARCGRAAVGAARGGPASDRRQPRRPGQPPRFGRTRSAVV</sequence>
<reference evidence="2" key="1">
    <citation type="submission" date="2020-02" db="EMBL/GenBank/DDBJ databases">
        <authorList>
            <person name="Meier V. D."/>
        </authorList>
    </citation>
    <scope>NUCLEOTIDE SEQUENCE</scope>
    <source>
        <strain evidence="2">AVDCRST_MAG66</strain>
    </source>
</reference>
<proteinExistence type="predicted"/>
<dbReference type="EMBL" id="CADCUS010000642">
    <property type="protein sequence ID" value="CAA9449643.1"/>
    <property type="molecule type" value="Genomic_DNA"/>
</dbReference>
<accession>A0A6J4QN29</accession>
<name>A0A6J4QN29_9PSEU</name>
<feature type="region of interest" description="Disordered" evidence="1">
    <location>
        <begin position="1"/>
        <end position="39"/>
    </location>
</feature>
<gene>
    <name evidence="2" type="ORF">AVDCRST_MAG66-4769</name>
</gene>
<feature type="compositionally biased region" description="Low complexity" evidence="1">
    <location>
        <begin position="1"/>
        <end position="16"/>
    </location>
</feature>
<feature type="non-terminal residue" evidence="2">
    <location>
        <position position="1"/>
    </location>
</feature>
<organism evidence="2">
    <name type="scientific">uncultured Pseudonocardia sp</name>
    <dbReference type="NCBI Taxonomy" id="211455"/>
    <lineage>
        <taxon>Bacteria</taxon>
        <taxon>Bacillati</taxon>
        <taxon>Actinomycetota</taxon>
        <taxon>Actinomycetes</taxon>
        <taxon>Pseudonocardiales</taxon>
        <taxon>Pseudonocardiaceae</taxon>
        <taxon>Pseudonocardia</taxon>
        <taxon>environmental samples</taxon>
    </lineage>
</organism>
<feature type="compositionally biased region" description="Low complexity" evidence="1">
    <location>
        <begin position="29"/>
        <end position="39"/>
    </location>
</feature>
<evidence type="ECO:0000313" key="2">
    <source>
        <dbReference type="EMBL" id="CAA9449643.1"/>
    </source>
</evidence>
<dbReference type="AlphaFoldDB" id="A0A6J4QN29"/>
<protein>
    <submittedName>
        <fullName evidence="2">Uncharacterized protein</fullName>
    </submittedName>
</protein>
<evidence type="ECO:0000256" key="1">
    <source>
        <dbReference type="SAM" id="MobiDB-lite"/>
    </source>
</evidence>
<feature type="non-terminal residue" evidence="2">
    <location>
        <position position="39"/>
    </location>
</feature>